<reference evidence="2" key="1">
    <citation type="submission" date="2019-03" db="EMBL/GenBank/DDBJ databases">
        <title>WGS assembly of Setaria viridis.</title>
        <authorList>
            <person name="Huang P."/>
            <person name="Jenkins J."/>
            <person name="Grimwood J."/>
            <person name="Barry K."/>
            <person name="Healey A."/>
            <person name="Mamidi S."/>
            <person name="Sreedasyam A."/>
            <person name="Shu S."/>
            <person name="Feldman M."/>
            <person name="Wu J."/>
            <person name="Yu Y."/>
            <person name="Chen C."/>
            <person name="Johnson J."/>
            <person name="Rokhsar D."/>
            <person name="Baxter I."/>
            <person name="Schmutz J."/>
            <person name="Brutnell T."/>
            <person name="Kellogg E."/>
        </authorList>
    </citation>
    <scope>NUCLEOTIDE SEQUENCE [LARGE SCALE GENOMIC DNA]</scope>
</reference>
<gene>
    <name evidence="2" type="ORF">SEVIR_1G042950v2</name>
</gene>
<dbReference type="Gramene" id="TKW37373">
    <property type="protein sequence ID" value="TKW37373"/>
    <property type="gene ID" value="SEVIR_1G042950v2"/>
</dbReference>
<organism evidence="2 3">
    <name type="scientific">Setaria viridis</name>
    <name type="common">Green bristlegrass</name>
    <name type="synonym">Setaria italica subsp. viridis</name>
    <dbReference type="NCBI Taxonomy" id="4556"/>
    <lineage>
        <taxon>Eukaryota</taxon>
        <taxon>Viridiplantae</taxon>
        <taxon>Streptophyta</taxon>
        <taxon>Embryophyta</taxon>
        <taxon>Tracheophyta</taxon>
        <taxon>Spermatophyta</taxon>
        <taxon>Magnoliopsida</taxon>
        <taxon>Liliopsida</taxon>
        <taxon>Poales</taxon>
        <taxon>Poaceae</taxon>
        <taxon>PACMAD clade</taxon>
        <taxon>Panicoideae</taxon>
        <taxon>Panicodae</taxon>
        <taxon>Paniceae</taxon>
        <taxon>Cenchrinae</taxon>
        <taxon>Setaria</taxon>
    </lineage>
</organism>
<dbReference type="AlphaFoldDB" id="A0A4U6W7E4"/>
<dbReference type="EMBL" id="CM016552">
    <property type="protein sequence ID" value="TKW37373.1"/>
    <property type="molecule type" value="Genomic_DNA"/>
</dbReference>
<evidence type="ECO:0000313" key="2">
    <source>
        <dbReference type="EMBL" id="TKW37373.1"/>
    </source>
</evidence>
<name>A0A4U6W7E4_SETVI</name>
<feature type="signal peptide" evidence="1">
    <location>
        <begin position="1"/>
        <end position="20"/>
    </location>
</feature>
<evidence type="ECO:0000313" key="3">
    <source>
        <dbReference type="Proteomes" id="UP000298652"/>
    </source>
</evidence>
<sequence length="79" mass="8855">MHLLYCSVLGSASIVAHSCADSLLCGSGRQAAQKGTKQPIYFIVWIHVSEGVQTRKRCSAKLYRHLWNPRYKDIACKCT</sequence>
<proteinExistence type="predicted"/>
<feature type="chain" id="PRO_5020846762" description="Secreted protein" evidence="1">
    <location>
        <begin position="21"/>
        <end position="79"/>
    </location>
</feature>
<evidence type="ECO:0008006" key="4">
    <source>
        <dbReference type="Google" id="ProtNLM"/>
    </source>
</evidence>
<keyword evidence="1" id="KW-0732">Signal</keyword>
<protein>
    <recommendedName>
        <fullName evidence="4">Secreted protein</fullName>
    </recommendedName>
</protein>
<dbReference type="Proteomes" id="UP000298652">
    <property type="component" value="Chromosome 1"/>
</dbReference>
<keyword evidence="3" id="KW-1185">Reference proteome</keyword>
<evidence type="ECO:0000256" key="1">
    <source>
        <dbReference type="SAM" id="SignalP"/>
    </source>
</evidence>
<accession>A0A4U6W7E4</accession>